<feature type="domain" description="Rad50/SbcC-type AAA" evidence="1">
    <location>
        <begin position="13"/>
        <end position="156"/>
    </location>
</feature>
<proteinExistence type="predicted"/>
<dbReference type="AlphaFoldDB" id="A0A239GJS0"/>
<dbReference type="GO" id="GO:0006302">
    <property type="term" value="P:double-strand break repair"/>
    <property type="evidence" value="ECO:0007669"/>
    <property type="project" value="InterPro"/>
</dbReference>
<dbReference type="PANTHER" id="PTHR40396:SF1">
    <property type="entry name" value="ATPASE AAA-TYPE CORE DOMAIN-CONTAINING PROTEIN"/>
    <property type="match status" value="1"/>
</dbReference>
<keyword evidence="3" id="KW-1185">Reference proteome</keyword>
<dbReference type="EMBL" id="FZOJ01000017">
    <property type="protein sequence ID" value="SNS69018.1"/>
    <property type="molecule type" value="Genomic_DNA"/>
</dbReference>
<dbReference type="Gene3D" id="3.40.50.300">
    <property type="entry name" value="P-loop containing nucleotide triphosphate hydrolases"/>
    <property type="match status" value="1"/>
</dbReference>
<dbReference type="InterPro" id="IPR038729">
    <property type="entry name" value="Rad50/SbcC_AAA"/>
</dbReference>
<evidence type="ECO:0000259" key="1">
    <source>
        <dbReference type="Pfam" id="PF13476"/>
    </source>
</evidence>
<dbReference type="OrthoDB" id="9809324at2"/>
<dbReference type="Proteomes" id="UP000198304">
    <property type="component" value="Unassembled WGS sequence"/>
</dbReference>
<dbReference type="GO" id="GO:0016887">
    <property type="term" value="F:ATP hydrolysis activity"/>
    <property type="evidence" value="ECO:0007669"/>
    <property type="project" value="InterPro"/>
</dbReference>
<dbReference type="Pfam" id="PF13476">
    <property type="entry name" value="AAA_23"/>
    <property type="match status" value="1"/>
</dbReference>
<name>A0A239GJS0_9FIRM</name>
<sequence>MQDAMIRIKEAELFNIKNVEYGKIDFPNDNPSSNKLIRSEIIGIYGQNGSGKTAFVDAMWLIKHLISGKELPKNAGDYIFENEETATIKLVYHFNQGAHEYQIFYEVEVERTDESKAKVIRENLPYKELVDGAWKSKAGIIDYHVRNKEYVFKPVKNYRLLTSNNADIQIDLGVAKKMSEKNGTSFVFSSELEEIIKKNDAFKSYTGIILTLKHHANVNLFIIKNHHSGMINMNVLIPFSFRLLDEKKVTQGDLPIGLLKPSVVPEEVYNVVVKIIDQMNIVLETIVPGLNIGLKNHGKQLRDDGNEGIRIELISIRDDIKVPLKYESDGIKKIISILSTLITMFNNPTVCMVVDELDVGIFEYLLGEILQIVSENGKGQLIFTSHNLRPLEMLDTSSIIFTTTNPKNRYMRFANVKSNNNMRNLYYRSINLGGQKEEIYKGTNSFDISRAFRIAGRVIDEN</sequence>
<dbReference type="InterPro" id="IPR027417">
    <property type="entry name" value="P-loop_NTPase"/>
</dbReference>
<organism evidence="2 3">
    <name type="scientific">Anaerovirgula multivorans</name>
    <dbReference type="NCBI Taxonomy" id="312168"/>
    <lineage>
        <taxon>Bacteria</taxon>
        <taxon>Bacillati</taxon>
        <taxon>Bacillota</taxon>
        <taxon>Clostridia</taxon>
        <taxon>Peptostreptococcales</taxon>
        <taxon>Natronincolaceae</taxon>
        <taxon>Anaerovirgula</taxon>
    </lineage>
</organism>
<dbReference type="PANTHER" id="PTHR40396">
    <property type="entry name" value="ATPASE-LIKE PROTEIN"/>
    <property type="match status" value="1"/>
</dbReference>
<evidence type="ECO:0000313" key="2">
    <source>
        <dbReference type="EMBL" id="SNS69018.1"/>
    </source>
</evidence>
<protein>
    <submittedName>
        <fullName evidence="2">AAA ATPase domain-containing protein</fullName>
    </submittedName>
</protein>
<accession>A0A239GJS0</accession>
<gene>
    <name evidence="2" type="ORF">SAMN05446037_101734</name>
</gene>
<dbReference type="RefSeq" id="WP_089283861.1">
    <property type="nucleotide sequence ID" value="NZ_FZOJ01000017.1"/>
</dbReference>
<evidence type="ECO:0000313" key="3">
    <source>
        <dbReference type="Proteomes" id="UP000198304"/>
    </source>
</evidence>
<reference evidence="2 3" key="1">
    <citation type="submission" date="2017-06" db="EMBL/GenBank/DDBJ databases">
        <authorList>
            <person name="Kim H.J."/>
            <person name="Triplett B.A."/>
        </authorList>
    </citation>
    <scope>NUCLEOTIDE SEQUENCE [LARGE SCALE GENOMIC DNA]</scope>
    <source>
        <strain evidence="2 3">SCA</strain>
    </source>
</reference>
<dbReference type="SUPFAM" id="SSF52540">
    <property type="entry name" value="P-loop containing nucleoside triphosphate hydrolases"/>
    <property type="match status" value="1"/>
</dbReference>